<organism evidence="2 3">
    <name type="scientific">Lentinula lateritia</name>
    <dbReference type="NCBI Taxonomy" id="40482"/>
    <lineage>
        <taxon>Eukaryota</taxon>
        <taxon>Fungi</taxon>
        <taxon>Dikarya</taxon>
        <taxon>Basidiomycota</taxon>
        <taxon>Agaricomycotina</taxon>
        <taxon>Agaricomycetes</taxon>
        <taxon>Agaricomycetidae</taxon>
        <taxon>Agaricales</taxon>
        <taxon>Marasmiineae</taxon>
        <taxon>Omphalotaceae</taxon>
        <taxon>Lentinula</taxon>
    </lineage>
</organism>
<feature type="region of interest" description="Disordered" evidence="1">
    <location>
        <begin position="246"/>
        <end position="271"/>
    </location>
</feature>
<name>A0A9W9DYR6_9AGAR</name>
<evidence type="ECO:0000256" key="1">
    <source>
        <dbReference type="SAM" id="MobiDB-lite"/>
    </source>
</evidence>
<evidence type="ECO:0000313" key="2">
    <source>
        <dbReference type="EMBL" id="KAJ4492172.1"/>
    </source>
</evidence>
<dbReference type="EMBL" id="JANVFS010000005">
    <property type="protein sequence ID" value="KAJ4492172.1"/>
    <property type="molecule type" value="Genomic_DNA"/>
</dbReference>
<feature type="compositionally biased region" description="Polar residues" evidence="1">
    <location>
        <begin position="259"/>
        <end position="271"/>
    </location>
</feature>
<reference evidence="2" key="2">
    <citation type="journal article" date="2023" name="Proc. Natl. Acad. Sci. U.S.A.">
        <title>A global phylogenomic analysis of the shiitake genus Lentinula.</title>
        <authorList>
            <person name="Sierra-Patev S."/>
            <person name="Min B."/>
            <person name="Naranjo-Ortiz M."/>
            <person name="Looney B."/>
            <person name="Konkel Z."/>
            <person name="Slot J.C."/>
            <person name="Sakamoto Y."/>
            <person name="Steenwyk J.L."/>
            <person name="Rokas A."/>
            <person name="Carro J."/>
            <person name="Camarero S."/>
            <person name="Ferreira P."/>
            <person name="Molpeceres G."/>
            <person name="Ruiz-Duenas F.J."/>
            <person name="Serrano A."/>
            <person name="Henrissat B."/>
            <person name="Drula E."/>
            <person name="Hughes K.W."/>
            <person name="Mata J.L."/>
            <person name="Ishikawa N.K."/>
            <person name="Vargas-Isla R."/>
            <person name="Ushijima S."/>
            <person name="Smith C.A."/>
            <person name="Donoghue J."/>
            <person name="Ahrendt S."/>
            <person name="Andreopoulos W."/>
            <person name="He G."/>
            <person name="LaButti K."/>
            <person name="Lipzen A."/>
            <person name="Ng V."/>
            <person name="Riley R."/>
            <person name="Sandor L."/>
            <person name="Barry K."/>
            <person name="Martinez A.T."/>
            <person name="Xiao Y."/>
            <person name="Gibbons J.G."/>
            <person name="Terashima K."/>
            <person name="Grigoriev I.V."/>
            <person name="Hibbett D."/>
        </authorList>
    </citation>
    <scope>NUCLEOTIDE SEQUENCE</scope>
    <source>
        <strain evidence="2">Sp2 HRB7682 ss15</strain>
    </source>
</reference>
<dbReference type="Proteomes" id="UP001150238">
    <property type="component" value="Unassembled WGS sequence"/>
</dbReference>
<dbReference type="AlphaFoldDB" id="A0A9W9DYR6"/>
<reference evidence="2" key="1">
    <citation type="submission" date="2022-08" db="EMBL/GenBank/DDBJ databases">
        <authorList>
            <consortium name="DOE Joint Genome Institute"/>
            <person name="Min B."/>
            <person name="Riley R."/>
            <person name="Sierra-Patev S."/>
            <person name="Naranjo-Ortiz M."/>
            <person name="Looney B."/>
            <person name="Konkel Z."/>
            <person name="Slot J.C."/>
            <person name="Sakamoto Y."/>
            <person name="Steenwyk J.L."/>
            <person name="Rokas A."/>
            <person name="Carro J."/>
            <person name="Camarero S."/>
            <person name="Ferreira P."/>
            <person name="Molpeceres G."/>
            <person name="Ruiz-Duenas F.J."/>
            <person name="Serrano A."/>
            <person name="Henrissat B."/>
            <person name="Drula E."/>
            <person name="Hughes K.W."/>
            <person name="Mata J.L."/>
            <person name="Ishikawa N.K."/>
            <person name="Vargas-Isla R."/>
            <person name="Ushijima S."/>
            <person name="Smith C.A."/>
            <person name="Ahrendt S."/>
            <person name="Andreopoulos W."/>
            <person name="He G."/>
            <person name="Labutti K."/>
            <person name="Lipzen A."/>
            <person name="Ng V."/>
            <person name="Sandor L."/>
            <person name="Barry K."/>
            <person name="Martinez A.T."/>
            <person name="Xiao Y."/>
            <person name="Gibbons J.G."/>
            <person name="Terashima K."/>
            <person name="Hibbett D.S."/>
            <person name="Grigoriev I.V."/>
        </authorList>
    </citation>
    <scope>NUCLEOTIDE SEQUENCE</scope>
    <source>
        <strain evidence="2">Sp2 HRB7682 ss15</strain>
    </source>
</reference>
<sequence>MNSFDREALSTPPQKRKLDAVDSDTESKILSSPSSRRRLGTPPTSSQIKKVSHQGPRKSAAMDTLLPSAGIRSKPWHLDGTIHTLDRLRNQTYRSTIEPPSCRHRKRSTHSTHSSTNTAARHMRILSRHIQHCQISMVSINECRQHSAGRISLSRIPSIMDVYLDAKSPSIDFTEEVVLEIADRSRRLSLSNLGFTFVSSQTQPFYSQHYEYPHTVNSETLSSLTSEVTGLNSSWEQIVLGKNVPQSGKFTRHPDSFERSTSTWSEGLNGQ</sequence>
<protein>
    <submittedName>
        <fullName evidence="2">Uncharacterized protein</fullName>
    </submittedName>
</protein>
<proteinExistence type="predicted"/>
<accession>A0A9W9DYR6</accession>
<comment type="caution">
    <text evidence="2">The sequence shown here is derived from an EMBL/GenBank/DDBJ whole genome shotgun (WGS) entry which is preliminary data.</text>
</comment>
<feature type="region of interest" description="Disordered" evidence="1">
    <location>
        <begin position="98"/>
        <end position="118"/>
    </location>
</feature>
<evidence type="ECO:0000313" key="3">
    <source>
        <dbReference type="Proteomes" id="UP001150238"/>
    </source>
</evidence>
<feature type="region of interest" description="Disordered" evidence="1">
    <location>
        <begin position="1"/>
        <end position="59"/>
    </location>
</feature>
<gene>
    <name evidence="2" type="ORF">C8J55DRAFT_503217</name>
</gene>